<organism evidence="1 2">
    <name type="scientific">Puccinia sorghi</name>
    <dbReference type="NCBI Taxonomy" id="27349"/>
    <lineage>
        <taxon>Eukaryota</taxon>
        <taxon>Fungi</taxon>
        <taxon>Dikarya</taxon>
        <taxon>Basidiomycota</taxon>
        <taxon>Pucciniomycotina</taxon>
        <taxon>Pucciniomycetes</taxon>
        <taxon>Pucciniales</taxon>
        <taxon>Pucciniaceae</taxon>
        <taxon>Puccinia</taxon>
    </lineage>
</organism>
<proteinExistence type="predicted"/>
<dbReference type="AlphaFoldDB" id="A0A0L6VDE2"/>
<dbReference type="EMBL" id="LAVV01006832">
    <property type="protein sequence ID" value="KNZ58130.1"/>
    <property type="molecule type" value="Genomic_DNA"/>
</dbReference>
<dbReference type="Proteomes" id="UP000037035">
    <property type="component" value="Unassembled WGS sequence"/>
</dbReference>
<keyword evidence="2" id="KW-1185">Reference proteome</keyword>
<dbReference type="VEuPathDB" id="FungiDB:VP01_1996g4"/>
<comment type="caution">
    <text evidence="1">The sequence shown here is derived from an EMBL/GenBank/DDBJ whole genome shotgun (WGS) entry which is preliminary data.</text>
</comment>
<protein>
    <submittedName>
        <fullName evidence="1">Uncharacterized protein</fullName>
    </submittedName>
</protein>
<gene>
    <name evidence="1" type="ORF">VP01_1996g4</name>
</gene>
<reference evidence="1 2" key="1">
    <citation type="submission" date="2015-08" db="EMBL/GenBank/DDBJ databases">
        <title>Next Generation Sequencing and Analysis of the Genome of Puccinia sorghi L Schw, the Causal Agent of Maize Common Rust.</title>
        <authorList>
            <person name="Rochi L."/>
            <person name="Burguener G."/>
            <person name="Darino M."/>
            <person name="Turjanski A."/>
            <person name="Kreff E."/>
            <person name="Dieguez M.J."/>
            <person name="Sacco F."/>
        </authorList>
    </citation>
    <scope>NUCLEOTIDE SEQUENCE [LARGE SCALE GENOMIC DNA]</scope>
    <source>
        <strain evidence="1 2">RO10H11247</strain>
    </source>
</reference>
<feature type="non-terminal residue" evidence="1">
    <location>
        <position position="1"/>
    </location>
</feature>
<evidence type="ECO:0000313" key="2">
    <source>
        <dbReference type="Proteomes" id="UP000037035"/>
    </source>
</evidence>
<dbReference type="OrthoDB" id="611564at2759"/>
<sequence>LHNVQFIKVVEIEANTEVPVSLALTTNPMVCKAWLEESEQRKL</sequence>
<name>A0A0L6VDE2_9BASI</name>
<evidence type="ECO:0000313" key="1">
    <source>
        <dbReference type="EMBL" id="KNZ58130.1"/>
    </source>
</evidence>
<accession>A0A0L6VDE2</accession>